<accession>A0A0A1VTP5</accession>
<evidence type="ECO:0000313" key="1">
    <source>
        <dbReference type="EMBL" id="GAL92838.1"/>
    </source>
</evidence>
<gene>
    <name evidence="1" type="ORF">N44_01396</name>
</gene>
<evidence type="ECO:0000313" key="2">
    <source>
        <dbReference type="Proteomes" id="UP000030321"/>
    </source>
</evidence>
<protein>
    <submittedName>
        <fullName evidence="1">Uncharacterized protein</fullName>
    </submittedName>
</protein>
<organism evidence="1 2">
    <name type="scientific">Microcystis aeruginosa NIES-44</name>
    <dbReference type="NCBI Taxonomy" id="449439"/>
    <lineage>
        <taxon>Bacteria</taxon>
        <taxon>Bacillati</taxon>
        <taxon>Cyanobacteriota</taxon>
        <taxon>Cyanophyceae</taxon>
        <taxon>Oscillatoriophycideae</taxon>
        <taxon>Chroococcales</taxon>
        <taxon>Microcystaceae</taxon>
        <taxon>Microcystis</taxon>
    </lineage>
</organism>
<comment type="caution">
    <text evidence="1">The sequence shown here is derived from an EMBL/GenBank/DDBJ whole genome shotgun (WGS) entry which is preliminary data.</text>
</comment>
<name>A0A0A1VTP5_MICAE</name>
<dbReference type="AlphaFoldDB" id="A0A0A1VTP5"/>
<dbReference type="EMBL" id="BBPA01000027">
    <property type="protein sequence ID" value="GAL92838.1"/>
    <property type="molecule type" value="Genomic_DNA"/>
</dbReference>
<reference evidence="2" key="1">
    <citation type="journal article" date="2015" name="Genome">
        <title>Whole Genome Sequence of the Non-Microcystin-Producing Microcystis aeruginosa Strain NIES-44.</title>
        <authorList>
            <person name="Okano K."/>
            <person name="Miyata N."/>
            <person name="Ozaki Y."/>
        </authorList>
    </citation>
    <scope>NUCLEOTIDE SEQUENCE [LARGE SCALE GENOMIC DNA]</scope>
    <source>
        <strain evidence="2">NIES-44</strain>
    </source>
</reference>
<sequence length="39" mass="4758">MPEFLAHRDEVFFEHLLRDLSNYLRNVKERKGKLKEGKI</sequence>
<dbReference type="Proteomes" id="UP000030321">
    <property type="component" value="Unassembled WGS sequence"/>
</dbReference>
<proteinExistence type="predicted"/>